<dbReference type="PROSITE" id="PS51184">
    <property type="entry name" value="JMJC"/>
    <property type="match status" value="1"/>
</dbReference>
<reference evidence="2 3" key="1">
    <citation type="submission" date="2014-04" db="EMBL/GenBank/DDBJ databases">
        <authorList>
            <consortium name="DOE Joint Genome Institute"/>
            <person name="Kuo A."/>
            <person name="Tarkka M."/>
            <person name="Buscot F."/>
            <person name="Kohler A."/>
            <person name="Nagy L.G."/>
            <person name="Floudas D."/>
            <person name="Copeland A."/>
            <person name="Barry K.W."/>
            <person name="Cichocki N."/>
            <person name="Veneault-Fourrey C."/>
            <person name="LaButti K."/>
            <person name="Lindquist E.A."/>
            <person name="Lipzen A."/>
            <person name="Lundell T."/>
            <person name="Morin E."/>
            <person name="Murat C."/>
            <person name="Sun H."/>
            <person name="Tunlid A."/>
            <person name="Henrissat B."/>
            <person name="Grigoriev I.V."/>
            <person name="Hibbett D.S."/>
            <person name="Martin F."/>
            <person name="Nordberg H.P."/>
            <person name="Cantor M.N."/>
            <person name="Hua S.X."/>
        </authorList>
    </citation>
    <scope>NUCLEOTIDE SEQUENCE [LARGE SCALE GENOMIC DNA]</scope>
    <source>
        <strain evidence="2 3">F 1598</strain>
    </source>
</reference>
<sequence length="463" mass="51730">MWAAIDVLHKLVDQLSDDTQSSTKDLLSCGPDVAHGLRLALQSLSDLDNRQEAQLDKLIDVAYAHMSASLGSSCWRRLYTDVCLLRSLADVACAVSLNDAVALESIGRLDRAIVIAGAPGEGRLDLILDSITNIQRAYLPTRQVDFAILPNVIPSSLPRWFDSSSHSIPCIEPPSFASFQNSTSLHPFIIRGYVRDWPAMREHPWASTDYLRFVAGPGRIVPIEIGSDYRNDDWTQTLMDWDDFLTALDSQGLEHRNKHDVLYLAQHNLLKQFPALRADVIVPDYIYASLSPRMDFPGYEPPANDEQLVINAWLGPGGTVSPAHTDPYFNFYGTWTSLIRYDITTHDVAAQVVGRKTVWLAPPSVTPFMYPYPPTSLSTADQLLAHNPAANTSNPSMSNTSQVDVFASATAEQRRRIHPLFWEKVIPNSFSAALEPGDLLFFPPGWWHAMRSEEKSFSVSMWF</sequence>
<dbReference type="AlphaFoldDB" id="A0A0C3BM18"/>
<dbReference type="HOGENOM" id="CLU_016785_0_1_1"/>
<dbReference type="EMBL" id="KN832979">
    <property type="protein sequence ID" value="KIM87518.1"/>
    <property type="molecule type" value="Genomic_DNA"/>
</dbReference>
<name>A0A0C3BM18_PILCF</name>
<feature type="domain" description="JmjC" evidence="1">
    <location>
        <begin position="262"/>
        <end position="463"/>
    </location>
</feature>
<gene>
    <name evidence="2" type="ORF">PILCRDRAFT_279804</name>
</gene>
<protein>
    <recommendedName>
        <fullName evidence="1">JmjC domain-containing protein</fullName>
    </recommendedName>
</protein>
<dbReference type="PANTHER" id="PTHR12461">
    <property type="entry name" value="HYPOXIA-INDUCIBLE FACTOR 1 ALPHA INHIBITOR-RELATED"/>
    <property type="match status" value="1"/>
</dbReference>
<evidence type="ECO:0000313" key="2">
    <source>
        <dbReference type="EMBL" id="KIM87518.1"/>
    </source>
</evidence>
<organism evidence="2 3">
    <name type="scientific">Piloderma croceum (strain F 1598)</name>
    <dbReference type="NCBI Taxonomy" id="765440"/>
    <lineage>
        <taxon>Eukaryota</taxon>
        <taxon>Fungi</taxon>
        <taxon>Dikarya</taxon>
        <taxon>Basidiomycota</taxon>
        <taxon>Agaricomycotina</taxon>
        <taxon>Agaricomycetes</taxon>
        <taxon>Agaricomycetidae</taxon>
        <taxon>Atheliales</taxon>
        <taxon>Atheliaceae</taxon>
        <taxon>Piloderma</taxon>
    </lineage>
</organism>
<dbReference type="PANTHER" id="PTHR12461:SF94">
    <property type="entry name" value="JMJC DOMAIN-CONTAINING PROTEIN"/>
    <property type="match status" value="1"/>
</dbReference>
<dbReference type="InterPro" id="IPR003347">
    <property type="entry name" value="JmjC_dom"/>
</dbReference>
<dbReference type="InterPro" id="IPR041667">
    <property type="entry name" value="Cupin_8"/>
</dbReference>
<accession>A0A0C3BM18</accession>
<dbReference type="SUPFAM" id="SSF51197">
    <property type="entry name" value="Clavaminate synthase-like"/>
    <property type="match status" value="1"/>
</dbReference>
<evidence type="ECO:0000259" key="1">
    <source>
        <dbReference type="PROSITE" id="PS51184"/>
    </source>
</evidence>
<dbReference type="Gene3D" id="2.60.120.650">
    <property type="entry name" value="Cupin"/>
    <property type="match status" value="1"/>
</dbReference>
<dbReference type="Proteomes" id="UP000054166">
    <property type="component" value="Unassembled WGS sequence"/>
</dbReference>
<dbReference type="STRING" id="765440.A0A0C3BM18"/>
<evidence type="ECO:0000313" key="3">
    <source>
        <dbReference type="Proteomes" id="UP000054166"/>
    </source>
</evidence>
<keyword evidence="3" id="KW-1185">Reference proteome</keyword>
<proteinExistence type="predicted"/>
<dbReference type="Pfam" id="PF13621">
    <property type="entry name" value="Cupin_8"/>
    <property type="match status" value="1"/>
</dbReference>
<reference evidence="3" key="2">
    <citation type="submission" date="2015-01" db="EMBL/GenBank/DDBJ databases">
        <title>Evolutionary Origins and Diversification of the Mycorrhizal Mutualists.</title>
        <authorList>
            <consortium name="DOE Joint Genome Institute"/>
            <consortium name="Mycorrhizal Genomics Consortium"/>
            <person name="Kohler A."/>
            <person name="Kuo A."/>
            <person name="Nagy L.G."/>
            <person name="Floudas D."/>
            <person name="Copeland A."/>
            <person name="Barry K.W."/>
            <person name="Cichocki N."/>
            <person name="Veneault-Fourrey C."/>
            <person name="LaButti K."/>
            <person name="Lindquist E.A."/>
            <person name="Lipzen A."/>
            <person name="Lundell T."/>
            <person name="Morin E."/>
            <person name="Murat C."/>
            <person name="Riley R."/>
            <person name="Ohm R."/>
            <person name="Sun H."/>
            <person name="Tunlid A."/>
            <person name="Henrissat B."/>
            <person name="Grigoriev I.V."/>
            <person name="Hibbett D.S."/>
            <person name="Martin F."/>
        </authorList>
    </citation>
    <scope>NUCLEOTIDE SEQUENCE [LARGE SCALE GENOMIC DNA]</scope>
    <source>
        <strain evidence="3">F 1598</strain>
    </source>
</reference>
<dbReference type="OrthoDB" id="47172at2759"/>
<dbReference type="InParanoid" id="A0A0C3BM18"/>